<dbReference type="AlphaFoldDB" id="X1SNY4"/>
<protein>
    <submittedName>
        <fullName evidence="1">Uncharacterized protein</fullName>
    </submittedName>
</protein>
<comment type="caution">
    <text evidence="1">The sequence shown here is derived from an EMBL/GenBank/DDBJ whole genome shotgun (WGS) entry which is preliminary data.</text>
</comment>
<evidence type="ECO:0000313" key="1">
    <source>
        <dbReference type="EMBL" id="GAI69504.1"/>
    </source>
</evidence>
<sequence length="85" mass="9703">EIELEADEESSDESKDPNDVKRIKKRIKGLTEAQEDCVVVVFADVDFISDAIAYQSSFFASFGFRPTFNFINNNKWPLKVPSRPD</sequence>
<name>X1SNY4_9ZZZZ</name>
<feature type="non-terminal residue" evidence="1">
    <location>
        <position position="1"/>
    </location>
</feature>
<accession>X1SNY4</accession>
<organism evidence="1">
    <name type="scientific">marine sediment metagenome</name>
    <dbReference type="NCBI Taxonomy" id="412755"/>
    <lineage>
        <taxon>unclassified sequences</taxon>
        <taxon>metagenomes</taxon>
        <taxon>ecological metagenomes</taxon>
    </lineage>
</organism>
<gene>
    <name evidence="1" type="ORF">S06H3_65502</name>
</gene>
<dbReference type="EMBL" id="BARV01044137">
    <property type="protein sequence ID" value="GAI69504.1"/>
    <property type="molecule type" value="Genomic_DNA"/>
</dbReference>
<reference evidence="1" key="1">
    <citation type="journal article" date="2014" name="Front. Microbiol.">
        <title>High frequency of phylogenetically diverse reductive dehalogenase-homologous genes in deep subseafloor sedimentary metagenomes.</title>
        <authorList>
            <person name="Kawai M."/>
            <person name="Futagami T."/>
            <person name="Toyoda A."/>
            <person name="Takaki Y."/>
            <person name="Nishi S."/>
            <person name="Hori S."/>
            <person name="Arai W."/>
            <person name="Tsubouchi T."/>
            <person name="Morono Y."/>
            <person name="Uchiyama I."/>
            <person name="Ito T."/>
            <person name="Fujiyama A."/>
            <person name="Inagaki F."/>
            <person name="Takami H."/>
        </authorList>
    </citation>
    <scope>NUCLEOTIDE SEQUENCE</scope>
    <source>
        <strain evidence="1">Expedition CK06-06</strain>
    </source>
</reference>
<proteinExistence type="predicted"/>